<dbReference type="CDD" id="cd02181">
    <property type="entry name" value="GH16_fungal_Lam16A_glucanase"/>
    <property type="match status" value="1"/>
</dbReference>
<comment type="caution">
    <text evidence="3">The sequence shown here is derived from an EMBL/GenBank/DDBJ whole genome shotgun (WGS) entry which is preliminary data.</text>
</comment>
<keyword evidence="3" id="KW-0378">Hydrolase</keyword>
<evidence type="ECO:0000256" key="1">
    <source>
        <dbReference type="SAM" id="SignalP"/>
    </source>
</evidence>
<reference evidence="3" key="1">
    <citation type="submission" date="2020-11" db="EMBL/GenBank/DDBJ databases">
        <authorList>
            <consortium name="DOE Joint Genome Institute"/>
            <person name="Ahrendt S."/>
            <person name="Riley R."/>
            <person name="Andreopoulos W."/>
            <person name="Labutti K."/>
            <person name="Pangilinan J."/>
            <person name="Ruiz-Duenas F.J."/>
            <person name="Barrasa J.M."/>
            <person name="Sanchez-Garcia M."/>
            <person name="Camarero S."/>
            <person name="Miyauchi S."/>
            <person name="Serrano A."/>
            <person name="Linde D."/>
            <person name="Babiker R."/>
            <person name="Drula E."/>
            <person name="Ayuso-Fernandez I."/>
            <person name="Pacheco R."/>
            <person name="Padilla G."/>
            <person name="Ferreira P."/>
            <person name="Barriuso J."/>
            <person name="Kellner H."/>
            <person name="Castanera R."/>
            <person name="Alfaro M."/>
            <person name="Ramirez L."/>
            <person name="Pisabarro A.G."/>
            <person name="Kuo A."/>
            <person name="Tritt A."/>
            <person name="Lipzen A."/>
            <person name="He G."/>
            <person name="Yan M."/>
            <person name="Ng V."/>
            <person name="Cullen D."/>
            <person name="Martin F."/>
            <person name="Rosso M.-N."/>
            <person name="Henrissat B."/>
            <person name="Hibbett D."/>
            <person name="Martinez A.T."/>
            <person name="Grigoriev I.V."/>
        </authorList>
    </citation>
    <scope>NUCLEOTIDE SEQUENCE</scope>
    <source>
        <strain evidence="3">CBS 506.95</strain>
    </source>
</reference>
<evidence type="ECO:0000313" key="4">
    <source>
        <dbReference type="Proteomes" id="UP000807306"/>
    </source>
</evidence>
<protein>
    <submittedName>
        <fullName evidence="3">Glycoside hydrolase family 16 protein</fullName>
    </submittedName>
</protein>
<feature type="signal peptide" evidence="1">
    <location>
        <begin position="1"/>
        <end position="22"/>
    </location>
</feature>
<dbReference type="EMBL" id="MU157855">
    <property type="protein sequence ID" value="KAF9528180.1"/>
    <property type="molecule type" value="Genomic_DNA"/>
</dbReference>
<name>A0A9P6EFN1_9AGAR</name>
<dbReference type="PANTHER" id="PTHR10963">
    <property type="entry name" value="GLYCOSYL HYDROLASE-RELATED"/>
    <property type="match status" value="1"/>
</dbReference>
<dbReference type="SUPFAM" id="SSF49899">
    <property type="entry name" value="Concanavalin A-like lectins/glucanases"/>
    <property type="match status" value="1"/>
</dbReference>
<dbReference type="InterPro" id="IPR050546">
    <property type="entry name" value="Glycosyl_Hydrlase_16"/>
</dbReference>
<dbReference type="GO" id="GO:0004553">
    <property type="term" value="F:hydrolase activity, hydrolyzing O-glycosyl compounds"/>
    <property type="evidence" value="ECO:0007669"/>
    <property type="project" value="InterPro"/>
</dbReference>
<evidence type="ECO:0000259" key="2">
    <source>
        <dbReference type="PROSITE" id="PS51762"/>
    </source>
</evidence>
<dbReference type="Pfam" id="PF26113">
    <property type="entry name" value="GH16_XgeA"/>
    <property type="match status" value="1"/>
</dbReference>
<keyword evidence="4" id="KW-1185">Reference proteome</keyword>
<accession>A0A9P6EFN1</accession>
<sequence length="321" mass="35762">MLSSFRASLVVFSFSALVLVSAGSYGLTDFIEGQSFYDAFEWETLDDPTHGKVNYVDAETSYYNNLTYASQDTFILRADYKSVVPPQSRGRDSVRIVSKSTFMEHVAVFDVRHMPEGCGTWPAIWEVHGDNWPEGGEVDILEGVNDSGPNAATLHTTPGCSMPGNAGQTGYFTQFDCNYEVNGNTGCSARSDNPNSYGPNFNRAGGGWYVLERTETFMKIWFWERYNPSVPASVRDYSEDIDTSNWGAPFAYFPSNSCDMRSKFQDHSIIINLTFCGDWAGGAYGQSGCPSSCEDFVMNNPHAFTNAFFDFGSIRVYQPYE</sequence>
<dbReference type="InterPro" id="IPR000757">
    <property type="entry name" value="Beta-glucanase-like"/>
</dbReference>
<evidence type="ECO:0000313" key="3">
    <source>
        <dbReference type="EMBL" id="KAF9528180.1"/>
    </source>
</evidence>
<feature type="chain" id="PRO_5040146354" evidence="1">
    <location>
        <begin position="23"/>
        <end position="321"/>
    </location>
</feature>
<dbReference type="PANTHER" id="PTHR10963:SF24">
    <property type="entry name" value="GLYCOSIDASE C21B10.07-RELATED"/>
    <property type="match status" value="1"/>
</dbReference>
<dbReference type="OrthoDB" id="192832at2759"/>
<dbReference type="Proteomes" id="UP000807306">
    <property type="component" value="Unassembled WGS sequence"/>
</dbReference>
<dbReference type="PROSITE" id="PS51762">
    <property type="entry name" value="GH16_2"/>
    <property type="match status" value="1"/>
</dbReference>
<dbReference type="InterPro" id="IPR013320">
    <property type="entry name" value="ConA-like_dom_sf"/>
</dbReference>
<dbReference type="Gene3D" id="2.60.120.200">
    <property type="match status" value="1"/>
</dbReference>
<organism evidence="3 4">
    <name type="scientific">Crepidotus variabilis</name>
    <dbReference type="NCBI Taxonomy" id="179855"/>
    <lineage>
        <taxon>Eukaryota</taxon>
        <taxon>Fungi</taxon>
        <taxon>Dikarya</taxon>
        <taxon>Basidiomycota</taxon>
        <taxon>Agaricomycotina</taxon>
        <taxon>Agaricomycetes</taxon>
        <taxon>Agaricomycetidae</taxon>
        <taxon>Agaricales</taxon>
        <taxon>Agaricineae</taxon>
        <taxon>Crepidotaceae</taxon>
        <taxon>Crepidotus</taxon>
    </lineage>
</organism>
<gene>
    <name evidence="3" type="ORF">CPB83DRAFT_767308</name>
</gene>
<proteinExistence type="predicted"/>
<dbReference type="AlphaFoldDB" id="A0A9P6EFN1"/>
<dbReference type="GO" id="GO:0009251">
    <property type="term" value="P:glucan catabolic process"/>
    <property type="evidence" value="ECO:0007669"/>
    <property type="project" value="TreeGrafter"/>
</dbReference>
<keyword evidence="1" id="KW-0732">Signal</keyword>
<feature type="domain" description="GH16" evidence="2">
    <location>
        <begin position="40"/>
        <end position="288"/>
    </location>
</feature>